<evidence type="ECO:0000256" key="1">
    <source>
        <dbReference type="ARBA" id="ARBA00004123"/>
    </source>
</evidence>
<evidence type="ECO:0000256" key="6">
    <source>
        <dbReference type="ARBA" id="ARBA00022553"/>
    </source>
</evidence>
<dbReference type="GO" id="GO:0006364">
    <property type="term" value="P:rRNA processing"/>
    <property type="evidence" value="ECO:0007669"/>
    <property type="project" value="UniProtKB-KW"/>
</dbReference>
<feature type="compositionally biased region" description="Acidic residues" evidence="12">
    <location>
        <begin position="207"/>
        <end position="216"/>
    </location>
</feature>
<feature type="region of interest" description="Disordered" evidence="12">
    <location>
        <begin position="523"/>
        <end position="559"/>
    </location>
</feature>
<feature type="compositionally biased region" description="Polar residues" evidence="12">
    <location>
        <begin position="1"/>
        <end position="10"/>
    </location>
</feature>
<keyword evidence="15" id="KW-1185">Reference proteome</keyword>
<feature type="compositionally biased region" description="Acidic residues" evidence="12">
    <location>
        <begin position="173"/>
        <end position="194"/>
    </location>
</feature>
<dbReference type="InParanoid" id="A0A1D8PSP5"/>
<dbReference type="FunFam" id="2.40.10.230:FF:000002">
    <property type="entry name" value="H/ACA ribonucleoprotein complex non-core subunit NAF1"/>
    <property type="match status" value="1"/>
</dbReference>
<feature type="compositionally biased region" description="Basic and acidic residues" evidence="12">
    <location>
        <begin position="155"/>
        <end position="172"/>
    </location>
</feature>
<comment type="subunit">
    <text evidence="10">During assembly of the complex, component of the small nucleolar ribonucleoprotein particles containing H/ACA-type snoRNAs (H/ACA snoRNPs) which contains CBF5, NAF1, NHP2 and NOP10 proteins. Interacts with SHQ1. Interacts directly with CBF5. Interacts with hyperphosphorylated C-terminal domain (CTD) of RNA polymerase II large subunit (RPB1).</text>
</comment>
<reference evidence="14 15" key="2">
    <citation type="journal article" date="2007" name="Genome Biol.">
        <title>Assembly of the Candida albicans genome into sixteen supercontigs aligned on the eight chromosomes.</title>
        <authorList>
            <person name="van het Hoog M."/>
            <person name="Rast T.J."/>
            <person name="Martchenko M."/>
            <person name="Grindle S."/>
            <person name="Dignard D."/>
            <person name="Hogues H."/>
            <person name="Cuomo C."/>
            <person name="Berriman M."/>
            <person name="Scherer S."/>
            <person name="Magee B.B."/>
            <person name="Whiteway M."/>
            <person name="Chibana H."/>
            <person name="Nantel A."/>
            <person name="Magee P.T."/>
        </authorList>
    </citation>
    <scope>GENOME REANNOTATION</scope>
    <source>
        <strain evidence="15">SC5314 / ATCC MYA-2876</strain>
    </source>
</reference>
<evidence type="ECO:0000256" key="12">
    <source>
        <dbReference type="SAM" id="MobiDB-lite"/>
    </source>
</evidence>
<dbReference type="EMBL" id="CP017630">
    <property type="protein sequence ID" value="AOW31149.1"/>
    <property type="molecule type" value="Genomic_DNA"/>
</dbReference>
<dbReference type="InterPro" id="IPR009000">
    <property type="entry name" value="Transl_B-barrel_sf"/>
</dbReference>
<feature type="region of interest" description="Disordered" evidence="12">
    <location>
        <begin position="446"/>
        <end position="497"/>
    </location>
</feature>
<dbReference type="CGD" id="CAL0000196049">
    <property type="gene designation" value="orf19.8124"/>
</dbReference>
<dbReference type="PANTHER" id="PTHR31633">
    <property type="entry name" value="H/ACA RIBONUCLEOPROTEIN COMPLEX NON-CORE SUBUNIT NAF1"/>
    <property type="match status" value="1"/>
</dbReference>
<dbReference type="GO" id="GO:0003723">
    <property type="term" value="F:RNA binding"/>
    <property type="evidence" value="ECO:0000318"/>
    <property type="project" value="GO_Central"/>
</dbReference>
<feature type="region of interest" description="Disordered" evidence="12">
    <location>
        <begin position="1"/>
        <end position="73"/>
    </location>
</feature>
<feature type="compositionally biased region" description="Acidic residues" evidence="12">
    <location>
        <begin position="370"/>
        <end position="383"/>
    </location>
</feature>
<dbReference type="InterPro" id="IPR007504">
    <property type="entry name" value="H/ACA_rnp_Gar1/Naf1"/>
</dbReference>
<dbReference type="eggNOG" id="KOG2236">
    <property type="taxonomic scope" value="Eukaryota"/>
</dbReference>
<name>A0A1D8PSP5_CANAL</name>
<dbReference type="SMR" id="A0A1D8PSP5"/>
<evidence type="ECO:0000256" key="8">
    <source>
        <dbReference type="ARBA" id="ARBA00023242"/>
    </source>
</evidence>
<feature type="compositionally biased region" description="Polar residues" evidence="12">
    <location>
        <begin position="91"/>
        <end position="102"/>
    </location>
</feature>
<feature type="compositionally biased region" description="Low complexity" evidence="12">
    <location>
        <begin position="523"/>
        <end position="548"/>
    </location>
</feature>
<evidence type="ECO:0000256" key="5">
    <source>
        <dbReference type="ARBA" id="ARBA00022552"/>
    </source>
</evidence>
<evidence type="ECO:0000256" key="3">
    <source>
        <dbReference type="ARBA" id="ARBA00021438"/>
    </source>
</evidence>
<comment type="subcellular location">
    <subcellularLocation>
        <location evidence="1">Nucleus</location>
    </subcellularLocation>
</comment>
<dbReference type="RefSeq" id="XP_717357.2">
    <property type="nucleotide sequence ID" value="XM_712264.2"/>
</dbReference>
<evidence type="ECO:0000256" key="4">
    <source>
        <dbReference type="ARBA" id="ARBA00022517"/>
    </source>
</evidence>
<dbReference type="PANTHER" id="PTHR31633:SF1">
    <property type="entry name" value="H_ACA RIBONUCLEOPROTEIN COMPLEX NON-CORE SUBUNIT NAF1"/>
    <property type="match status" value="1"/>
</dbReference>
<evidence type="ECO:0000256" key="9">
    <source>
        <dbReference type="ARBA" id="ARBA00054735"/>
    </source>
</evidence>
<keyword evidence="4" id="KW-0690">Ribosome biogenesis</keyword>
<dbReference type="Proteomes" id="UP000000559">
    <property type="component" value="Chromosome R"/>
</dbReference>
<evidence type="ECO:0000256" key="7">
    <source>
        <dbReference type="ARBA" id="ARBA00022884"/>
    </source>
</evidence>
<evidence type="ECO:0000313" key="13">
    <source>
        <dbReference type="CGD" id="CAL0000196049"/>
    </source>
</evidence>
<feature type="compositionally biased region" description="Basic residues" evidence="12">
    <location>
        <begin position="389"/>
        <end position="400"/>
    </location>
</feature>
<comment type="similarity">
    <text evidence="2">Belongs to the NAF1 family.</text>
</comment>
<dbReference type="AlphaFoldDB" id="A0A1D8PSP5"/>
<evidence type="ECO:0000256" key="10">
    <source>
        <dbReference type="ARBA" id="ARBA00065983"/>
    </source>
</evidence>
<dbReference type="VEuPathDB" id="FungiDB:CR_04110W_A"/>
<feature type="compositionally biased region" description="Basic and acidic residues" evidence="12">
    <location>
        <begin position="239"/>
        <end position="248"/>
    </location>
</feature>
<dbReference type="Gene3D" id="2.40.10.230">
    <property type="entry name" value="Probable tRNA pseudouridine synthase domain"/>
    <property type="match status" value="1"/>
</dbReference>
<dbReference type="InterPro" id="IPR038664">
    <property type="entry name" value="Gar1/Naf1_Cbf5-bd_sf"/>
</dbReference>
<reference evidence="14 15" key="3">
    <citation type="journal article" date="2013" name="Genome Biol.">
        <title>Assembly of a phased diploid Candida albicans genome facilitates allele-specific measurements and provides a simple model for repeat and indel structure.</title>
        <authorList>
            <person name="Muzzey D."/>
            <person name="Schwartz K."/>
            <person name="Weissman J.S."/>
            <person name="Sherlock G."/>
        </authorList>
    </citation>
    <scope>NUCLEOTIDE SEQUENCE [LARGE SCALE GENOMIC DNA]</scope>
    <source>
        <strain evidence="15">SC5314 / ATCC MYA-2876</strain>
    </source>
</reference>
<feature type="compositionally biased region" description="Low complexity" evidence="12">
    <location>
        <begin position="452"/>
        <end position="465"/>
    </location>
</feature>
<gene>
    <name evidence="14" type="ordered locus">CAALFM_CR04110WA</name>
    <name evidence="13" type="ordered locus">orf19.8124</name>
</gene>
<dbReference type="InterPro" id="IPR040309">
    <property type="entry name" value="Naf1"/>
</dbReference>
<dbReference type="GO" id="GO:0000493">
    <property type="term" value="P:box H/ACA snoRNP assembly"/>
    <property type="evidence" value="ECO:0000318"/>
    <property type="project" value="GO_Central"/>
</dbReference>
<evidence type="ECO:0000313" key="14">
    <source>
        <dbReference type="EMBL" id="AOW31149.1"/>
    </source>
</evidence>
<feature type="region of interest" description="Disordered" evidence="12">
    <location>
        <begin position="116"/>
        <end position="255"/>
    </location>
</feature>
<dbReference type="GO" id="GO:0042254">
    <property type="term" value="P:ribosome biogenesis"/>
    <property type="evidence" value="ECO:0000318"/>
    <property type="project" value="GO_Central"/>
</dbReference>
<feature type="compositionally biased region" description="Acidic residues" evidence="12">
    <location>
        <begin position="223"/>
        <end position="233"/>
    </location>
</feature>
<keyword evidence="7" id="KW-0694">RNA-binding</keyword>
<accession>A0A1D8PSP5</accession>
<reference evidence="14 15" key="1">
    <citation type="journal article" date="2004" name="Proc. Natl. Acad. Sci. U.S.A.">
        <title>The diploid genome sequence of Candida albicans.</title>
        <authorList>
            <person name="Jones T."/>
            <person name="Federspiel N.A."/>
            <person name="Chibana H."/>
            <person name="Dungan J."/>
            <person name="Kalman S."/>
            <person name="Magee B.B."/>
            <person name="Newport G."/>
            <person name="Thorstenson Y.R."/>
            <person name="Agabian N."/>
            <person name="Magee P.T."/>
            <person name="Davis R.W."/>
            <person name="Scherer S."/>
        </authorList>
    </citation>
    <scope>NUCLEOTIDE SEQUENCE [LARGE SCALE GENOMIC DNA]</scope>
    <source>
        <strain evidence="15">SC5314 / ATCC MYA-2876</strain>
    </source>
</reference>
<keyword evidence="8" id="KW-0539">Nucleus</keyword>
<dbReference type="GO" id="GO:0005732">
    <property type="term" value="C:sno(s)RNA-containing ribonucleoprotein complex"/>
    <property type="evidence" value="ECO:0000318"/>
    <property type="project" value="GO_Central"/>
</dbReference>
<evidence type="ECO:0000313" key="15">
    <source>
        <dbReference type="Proteomes" id="UP000000559"/>
    </source>
</evidence>
<organism evidence="14 15">
    <name type="scientific">Candida albicans (strain SC5314 / ATCC MYA-2876)</name>
    <name type="common">Yeast</name>
    <dbReference type="NCBI Taxonomy" id="237561"/>
    <lineage>
        <taxon>Eukaryota</taxon>
        <taxon>Fungi</taxon>
        <taxon>Dikarya</taxon>
        <taxon>Ascomycota</taxon>
        <taxon>Saccharomycotina</taxon>
        <taxon>Pichiomycetes</taxon>
        <taxon>Debaryomycetaceae</taxon>
        <taxon>Candida/Lodderomyces clade</taxon>
        <taxon>Candida</taxon>
    </lineage>
</organism>
<keyword evidence="6" id="KW-0597">Phosphoprotein</keyword>
<evidence type="ECO:0000256" key="11">
    <source>
        <dbReference type="ARBA" id="ARBA00076743"/>
    </source>
</evidence>
<dbReference type="Pfam" id="PF04410">
    <property type="entry name" value="Gar1"/>
    <property type="match status" value="1"/>
</dbReference>
<feature type="region of interest" description="Disordered" evidence="12">
    <location>
        <begin position="362"/>
        <end position="421"/>
    </location>
</feature>
<dbReference type="STRING" id="237561.A0A1D8PSP5"/>
<dbReference type="KEGG" id="cal:CAALFM_CR04110WA"/>
<evidence type="ECO:0000256" key="2">
    <source>
        <dbReference type="ARBA" id="ARBA00009801"/>
    </source>
</evidence>
<dbReference type="SUPFAM" id="SSF50447">
    <property type="entry name" value="Translation proteins"/>
    <property type="match status" value="1"/>
</dbReference>
<comment type="function">
    <text evidence="9">RNA-binding protein required for the maturation of box H/ACA snoRNPs complex and ribosome biogenesis. During assembly of the H/ACA snoRNPs complex, it associates with the complex and disappears during maturation of the complex and is replaced by GAR1 to yield mature H/ACA snoRNPs complex. Acts as a competitive binder for CBF5 probably required to prevent non-cognate RNAs from being loaded during transport of the particle by inducing a non-productive conformation of CBF5.</text>
</comment>
<feature type="region of interest" description="Disordered" evidence="12">
    <location>
        <begin position="83"/>
        <end position="102"/>
    </location>
</feature>
<proteinExistence type="inferred from homology"/>
<dbReference type="GO" id="GO:0001522">
    <property type="term" value="P:pseudouridine synthesis"/>
    <property type="evidence" value="ECO:0007669"/>
    <property type="project" value="InterPro"/>
</dbReference>
<dbReference type="GO" id="GO:0005634">
    <property type="term" value="C:nucleus"/>
    <property type="evidence" value="ECO:0007669"/>
    <property type="project" value="UniProtKB-SubCell"/>
</dbReference>
<feature type="compositionally biased region" description="Polar residues" evidence="12">
    <location>
        <begin position="474"/>
        <end position="497"/>
    </location>
</feature>
<dbReference type="GeneID" id="3641026"/>
<protein>
    <recommendedName>
        <fullName evidence="3">H/ACA ribonucleoprotein complex non-core subunit NAF1</fullName>
    </recommendedName>
    <alternativeName>
        <fullName evidence="11">Nuclear assembly factor 1</fullName>
    </alternativeName>
</protein>
<feature type="compositionally biased region" description="Basic and acidic residues" evidence="12">
    <location>
        <begin position="116"/>
        <end position="140"/>
    </location>
</feature>
<keyword evidence="5" id="KW-0698">rRNA processing</keyword>
<dbReference type="OrthoDB" id="21550at2759"/>
<feature type="compositionally biased region" description="Low complexity" evidence="12">
    <location>
        <begin position="195"/>
        <end position="206"/>
    </location>
</feature>
<sequence>MSESTNQQETALREIVEDTTNANEPTAIDKTTLPNETSHERETTTTENASSEIENIEPQVATHNSDLDKSIPTDTNIISDVSQAPHVCPDNENTVQTSEDLQQSNVEKQKMEFHNGLEQSKEMATETEIEKFDDIQREISDPIDDESLKSTQKPESLETEKVEADASHKGLADEAEQLSDEEINVDDISSDDNSESSSSEESSGDSSSDESSDENETSNIDYNDVEDEDEDSNEGPVKSVHEIIDEKAPSLPDNYEISPNTPIEEIGEITGLVENTMIIKARTSGEFRILQEKSIFCFEDRTVIGPLFEIFGRVQQPVYSVKFNSEEQFSKFKESKGKTVYYVVPDSQFLYTDSIKHIKGTDASNCHDEELPEEEQEYSDDEKESAAKSAKKKKKNKKTKDKQTHTSGPSLPNKRQKVSAYSPITTYSQNAVHNRGRQISPQHNTIYSNYGQQQPPQQQQQQSPPVAQYGQPYYPQTDSYNSLMGQTPQYPQPTFGQSQHFYQNAYNQPVQPQYEPAYQPPQQYNQYQQQPQEQQQQQQFNPNMPNAQTQQQVDPAQLEHLQRLLLQHLQNNQNQYQHPPQ</sequence>